<dbReference type="Gene3D" id="3.20.20.80">
    <property type="entry name" value="Glycosidases"/>
    <property type="match status" value="1"/>
</dbReference>
<evidence type="ECO:0000256" key="4">
    <source>
        <dbReference type="ARBA" id="ARBA00023295"/>
    </source>
</evidence>
<dbReference type="InterPro" id="IPR011583">
    <property type="entry name" value="Chitinase_II/V-like_cat"/>
</dbReference>
<dbReference type="InterPro" id="IPR050314">
    <property type="entry name" value="Glycosyl_Hydrlase_18"/>
</dbReference>
<evidence type="ECO:0000256" key="3">
    <source>
        <dbReference type="ARBA" id="ARBA00022801"/>
    </source>
</evidence>
<keyword evidence="4 5" id="KW-0326">Glycosidase</keyword>
<dbReference type="Proteomes" id="UP000440198">
    <property type="component" value="Unassembled WGS sequence"/>
</dbReference>
<evidence type="ECO:0000256" key="6">
    <source>
        <dbReference type="RuleBase" id="RU004453"/>
    </source>
</evidence>
<dbReference type="Pfam" id="PF00704">
    <property type="entry name" value="Glyco_hydro_18"/>
    <property type="match status" value="1"/>
</dbReference>
<comment type="similarity">
    <text evidence="6">Belongs to the glycosyl hydrolase 18 family.</text>
</comment>
<gene>
    <name evidence="8" type="ORF">F2Z09_23560</name>
</gene>
<dbReference type="SMART" id="SM00636">
    <property type="entry name" value="Glyco_18"/>
    <property type="match status" value="1"/>
</dbReference>
<evidence type="ECO:0000313" key="9">
    <source>
        <dbReference type="Proteomes" id="UP000440198"/>
    </source>
</evidence>
<dbReference type="PROSITE" id="PS51910">
    <property type="entry name" value="GH18_2"/>
    <property type="match status" value="1"/>
</dbReference>
<dbReference type="PANTHER" id="PTHR11177">
    <property type="entry name" value="CHITINASE"/>
    <property type="match status" value="1"/>
</dbReference>
<dbReference type="AlphaFoldDB" id="A0AB34BGQ3"/>
<dbReference type="RefSeq" id="WP_192912387.1">
    <property type="nucleotide sequence ID" value="NZ_VWAG01000191.1"/>
</dbReference>
<dbReference type="InterPro" id="IPR001579">
    <property type="entry name" value="Glyco_hydro_18_chit_AS"/>
</dbReference>
<dbReference type="Gene3D" id="3.40.5.30">
    <property type="entry name" value="(Trans)glycosidases - domain 2"/>
    <property type="match status" value="1"/>
</dbReference>
<dbReference type="SUPFAM" id="SSF51445">
    <property type="entry name" value="(Trans)glycosidases"/>
    <property type="match status" value="1"/>
</dbReference>
<dbReference type="InterPro" id="IPR017853">
    <property type="entry name" value="GH"/>
</dbReference>
<dbReference type="EMBL" id="VWAG01000191">
    <property type="protein sequence ID" value="KAA5248098.1"/>
    <property type="molecule type" value="Genomic_DNA"/>
</dbReference>
<keyword evidence="3 5" id="KW-0378">Hydrolase</keyword>
<accession>A0AB34BGQ3</accession>
<evidence type="ECO:0000313" key="8">
    <source>
        <dbReference type="EMBL" id="KAA5248098.1"/>
    </source>
</evidence>
<comment type="catalytic activity">
    <reaction evidence="1">
        <text>Random endo-hydrolysis of N-acetyl-beta-D-glucosaminide (1-&gt;4)-beta-linkages in chitin and chitodextrins.</text>
        <dbReference type="EC" id="3.2.1.14"/>
    </reaction>
</comment>
<evidence type="ECO:0000256" key="5">
    <source>
        <dbReference type="RuleBase" id="RU000489"/>
    </source>
</evidence>
<proteinExistence type="inferred from homology"/>
<evidence type="ECO:0000259" key="7">
    <source>
        <dbReference type="PROSITE" id="PS51910"/>
    </source>
</evidence>
<feature type="domain" description="GH18" evidence="7">
    <location>
        <begin position="1"/>
        <end position="267"/>
    </location>
</feature>
<protein>
    <recommendedName>
        <fullName evidence="2">chitinase</fullName>
        <ecNumber evidence="2">3.2.1.14</ecNumber>
    </recommendedName>
</protein>
<organism evidence="8 9">
    <name type="scientific">Bacteroides finegoldii</name>
    <dbReference type="NCBI Taxonomy" id="338188"/>
    <lineage>
        <taxon>Bacteria</taxon>
        <taxon>Pseudomonadati</taxon>
        <taxon>Bacteroidota</taxon>
        <taxon>Bacteroidia</taxon>
        <taxon>Bacteroidales</taxon>
        <taxon>Bacteroidaceae</taxon>
        <taxon>Bacteroides</taxon>
    </lineage>
</organism>
<feature type="non-terminal residue" evidence="8">
    <location>
        <position position="1"/>
    </location>
</feature>
<dbReference type="InterPro" id="IPR001223">
    <property type="entry name" value="Glyco_hydro18_cat"/>
</dbReference>
<dbReference type="GO" id="GO:0008061">
    <property type="term" value="F:chitin binding"/>
    <property type="evidence" value="ECO:0007669"/>
    <property type="project" value="InterPro"/>
</dbReference>
<dbReference type="GO" id="GO:0008843">
    <property type="term" value="F:endochitinase activity"/>
    <property type="evidence" value="ECO:0007669"/>
    <property type="project" value="UniProtKB-EC"/>
</dbReference>
<name>A0AB34BGQ3_9BACE</name>
<comment type="caution">
    <text evidence="8">The sequence shown here is derived from an EMBL/GenBank/DDBJ whole genome shotgun (WGS) entry which is preliminary data.</text>
</comment>
<keyword evidence="9" id="KW-1185">Reference proteome</keyword>
<evidence type="ECO:0000256" key="1">
    <source>
        <dbReference type="ARBA" id="ARBA00000822"/>
    </source>
</evidence>
<dbReference type="PROSITE" id="PS01095">
    <property type="entry name" value="GH18_1"/>
    <property type="match status" value="1"/>
</dbReference>
<dbReference type="PANTHER" id="PTHR11177:SF317">
    <property type="entry name" value="CHITINASE 12-RELATED"/>
    <property type="match status" value="1"/>
</dbReference>
<sequence length="273" mass="30816">NCNMVAKVLAYWQYDDSTNPGKDSHTWLDRWKKIRETLAAQVGNDSRKLRLGFGSGQWRQMMSADNTRTAFANNLKSVLKEYEFDGVDLDIEWPTTETEYANYSATIVKIRQILGKDVCFSVSLHPVAYKISKNAIEALDFMSYQCYGPAVMRYSYEQFVKDAEMAVEYGIPADKLVLGVPFIGTTGVNGEQVSYSDFINGGLSDVALDEFTYNGKTYTLNGQNTIRKKAKYACEEGYRGIMSWGSDVSVNNEKSLLKAIQEEFVAYEINNPK</sequence>
<reference evidence="8 9" key="1">
    <citation type="journal article" date="2019" name="Nat. Med.">
        <title>A library of human gut bacterial isolates paired with longitudinal multiomics data enables mechanistic microbiome research.</title>
        <authorList>
            <person name="Poyet M."/>
            <person name="Groussin M."/>
            <person name="Gibbons S.M."/>
            <person name="Avila-Pacheco J."/>
            <person name="Jiang X."/>
            <person name="Kearney S.M."/>
            <person name="Perrotta A.R."/>
            <person name="Berdy B."/>
            <person name="Zhao S."/>
            <person name="Lieberman T.D."/>
            <person name="Swanson P.K."/>
            <person name="Smith M."/>
            <person name="Roesemann S."/>
            <person name="Alexander J.E."/>
            <person name="Rich S.A."/>
            <person name="Livny J."/>
            <person name="Vlamakis H."/>
            <person name="Clish C."/>
            <person name="Bullock K."/>
            <person name="Deik A."/>
            <person name="Scott J."/>
            <person name="Pierce K.A."/>
            <person name="Xavier R.J."/>
            <person name="Alm E.J."/>
        </authorList>
    </citation>
    <scope>NUCLEOTIDE SEQUENCE [LARGE SCALE GENOMIC DNA]</scope>
    <source>
        <strain evidence="8 9">BIOML-A2</strain>
    </source>
</reference>
<dbReference type="GO" id="GO:0005975">
    <property type="term" value="P:carbohydrate metabolic process"/>
    <property type="evidence" value="ECO:0007669"/>
    <property type="project" value="InterPro"/>
</dbReference>
<dbReference type="EC" id="3.2.1.14" evidence="2"/>
<evidence type="ECO:0000256" key="2">
    <source>
        <dbReference type="ARBA" id="ARBA00012729"/>
    </source>
</evidence>